<dbReference type="InterPro" id="IPR037505">
    <property type="entry name" value="pH-resp_palC"/>
</dbReference>
<dbReference type="PROSITE" id="PS51180">
    <property type="entry name" value="BRO1"/>
    <property type="match status" value="1"/>
</dbReference>
<dbReference type="PANTHER" id="PTHR40463">
    <property type="entry name" value="PH-RESPONSE REGULATOR PROTEIN PALC"/>
    <property type="match status" value="1"/>
</dbReference>
<sequence length="562" mass="61294">MPFPFTLPTTSSVLLTDCFESATHPSLPLVTTTKRSVLKDALKKHKRLSAREQTAHLSTVQDAVVNYLPYLAALNAAAGFGDVGIERVDLGVKKPMEVEWRTTLSATLPGREPPRTKLVGLHHELAFTVSTLGYVHFLLARVQLRMLFEATVLSAEQRTAAVSTAMKHLLEAHSIHTHLASLPSVAAARNAPIDIQLSTISGLAALALAEATLIVVSKDDPYAAAVADDRNENNKDWMYKAPSIPKVRAHLFARISLAAAEHAGQAYGLLAKSGSAAGKVVEDLVKFASDLRKTARGKAARFLAVDAELSGKTGEGLAWLKGAKKELGLSVELDDGKRKGLRGLKQTWQEKREDRKVEKSGEWGMDAGRLEEARVVEMLEAKWDKENSTINVQLVPPYEPLLASMPSGREYHSPQPYTPPALDAGTLAQMRAPPEPDEAAFRGEEPDSDADEGFESRTSDPVGAFPGTGGELTLGPLNHFRALTTHQMRIKHMGPPYTTHVQFMFASVRSRPFTEGKERMGTIKATKAEATAPMGMEKRPRFQGPGLKRLPTKKTRMNCEHS</sequence>
<feature type="domain" description="BRO1" evidence="4">
    <location>
        <begin position="1"/>
        <end position="273"/>
    </location>
</feature>
<dbReference type="GO" id="GO:0005886">
    <property type="term" value="C:plasma membrane"/>
    <property type="evidence" value="ECO:0007669"/>
    <property type="project" value="TreeGrafter"/>
</dbReference>
<reference evidence="5 6" key="1">
    <citation type="journal article" date="2018" name="BMC Genomics">
        <title>Genomic evidence for intraspecific hybridization in a clonal and extremely halotolerant yeast.</title>
        <authorList>
            <person name="Gostincar C."/>
            <person name="Stajich J.E."/>
            <person name="Zupancic J."/>
            <person name="Zalar P."/>
            <person name="Gunde-Cimerman N."/>
        </authorList>
    </citation>
    <scope>NUCLEOTIDE SEQUENCE [LARGE SCALE GENOMIC DNA]</scope>
    <source>
        <strain evidence="5 6">EXF-10513</strain>
    </source>
</reference>
<feature type="region of interest" description="Disordered" evidence="3">
    <location>
        <begin position="529"/>
        <end position="562"/>
    </location>
</feature>
<dbReference type="Proteomes" id="UP000269539">
    <property type="component" value="Unassembled WGS sequence"/>
</dbReference>
<evidence type="ECO:0000313" key="5">
    <source>
        <dbReference type="EMBL" id="RMY79556.1"/>
    </source>
</evidence>
<gene>
    <name evidence="5" type="ORF">D0864_09063</name>
</gene>
<name>A0A3M7ETG6_HORWE</name>
<proteinExistence type="inferred from homology"/>
<dbReference type="EMBL" id="QWIO01001094">
    <property type="protein sequence ID" value="RMY79556.1"/>
    <property type="molecule type" value="Genomic_DNA"/>
</dbReference>
<dbReference type="Gene3D" id="1.25.40.280">
    <property type="entry name" value="alix/aip1 like domains"/>
    <property type="match status" value="1"/>
</dbReference>
<accession>A0A3M7ETG6</accession>
<evidence type="ECO:0000259" key="4">
    <source>
        <dbReference type="PROSITE" id="PS51180"/>
    </source>
</evidence>
<evidence type="ECO:0000256" key="1">
    <source>
        <dbReference type="ARBA" id="ARBA00010997"/>
    </source>
</evidence>
<dbReference type="InterPro" id="IPR004328">
    <property type="entry name" value="BRO1_dom"/>
</dbReference>
<evidence type="ECO:0000256" key="2">
    <source>
        <dbReference type="ARBA" id="ARBA00022193"/>
    </source>
</evidence>
<comment type="similarity">
    <text evidence="1">Belongs to the palC family.</text>
</comment>
<dbReference type="GO" id="GO:0071467">
    <property type="term" value="P:cellular response to pH"/>
    <property type="evidence" value="ECO:0007669"/>
    <property type="project" value="InterPro"/>
</dbReference>
<evidence type="ECO:0000256" key="3">
    <source>
        <dbReference type="SAM" id="MobiDB-lite"/>
    </source>
</evidence>
<dbReference type="PANTHER" id="PTHR40463:SF1">
    <property type="entry name" value="PH-RESPONSE REGULATOR PROTEIN PALC"/>
    <property type="match status" value="1"/>
</dbReference>
<dbReference type="AlphaFoldDB" id="A0A3M7ETG6"/>
<dbReference type="SMART" id="SM01041">
    <property type="entry name" value="BRO1"/>
    <property type="match status" value="1"/>
</dbReference>
<feature type="non-terminal residue" evidence="5">
    <location>
        <position position="562"/>
    </location>
</feature>
<dbReference type="InterPro" id="IPR038499">
    <property type="entry name" value="BRO1_sf"/>
</dbReference>
<protein>
    <recommendedName>
        <fullName evidence="2">pH-response regulator protein palC</fullName>
    </recommendedName>
</protein>
<comment type="caution">
    <text evidence="5">The sequence shown here is derived from an EMBL/GenBank/DDBJ whole genome shotgun (WGS) entry which is preliminary data.</text>
</comment>
<organism evidence="5 6">
    <name type="scientific">Hortaea werneckii</name>
    <name type="common">Black yeast</name>
    <name type="synonym">Cladosporium werneckii</name>
    <dbReference type="NCBI Taxonomy" id="91943"/>
    <lineage>
        <taxon>Eukaryota</taxon>
        <taxon>Fungi</taxon>
        <taxon>Dikarya</taxon>
        <taxon>Ascomycota</taxon>
        <taxon>Pezizomycotina</taxon>
        <taxon>Dothideomycetes</taxon>
        <taxon>Dothideomycetidae</taxon>
        <taxon>Mycosphaerellales</taxon>
        <taxon>Teratosphaeriaceae</taxon>
        <taxon>Hortaea</taxon>
    </lineage>
</organism>
<feature type="region of interest" description="Disordered" evidence="3">
    <location>
        <begin position="434"/>
        <end position="473"/>
    </location>
</feature>
<evidence type="ECO:0000313" key="6">
    <source>
        <dbReference type="Proteomes" id="UP000269539"/>
    </source>
</evidence>